<comment type="catalytic activity">
    <reaction evidence="8">
        <text>O-acetyl-L-serine + hydrogen sulfide = L-cysteine + acetate</text>
        <dbReference type="Rhea" id="RHEA:14829"/>
        <dbReference type="ChEBI" id="CHEBI:29919"/>
        <dbReference type="ChEBI" id="CHEBI:30089"/>
        <dbReference type="ChEBI" id="CHEBI:35235"/>
        <dbReference type="ChEBI" id="CHEBI:58340"/>
        <dbReference type="EC" id="2.5.1.47"/>
    </reaction>
</comment>
<comment type="caution">
    <text evidence="10">The sequence shown here is derived from an EMBL/GenBank/DDBJ whole genome shotgun (WGS) entry which is preliminary data.</text>
</comment>
<evidence type="ECO:0000256" key="4">
    <source>
        <dbReference type="ARBA" id="ARBA00022605"/>
    </source>
</evidence>
<dbReference type="InterPro" id="IPR001926">
    <property type="entry name" value="TrpB-like_PALP"/>
</dbReference>
<evidence type="ECO:0000256" key="5">
    <source>
        <dbReference type="ARBA" id="ARBA00022679"/>
    </source>
</evidence>
<evidence type="ECO:0000256" key="7">
    <source>
        <dbReference type="ARBA" id="ARBA00023192"/>
    </source>
</evidence>
<dbReference type="FunFam" id="3.40.50.1100:FF:000006">
    <property type="entry name" value="Cysteine synthase"/>
    <property type="match status" value="1"/>
</dbReference>
<comment type="similarity">
    <text evidence="2">Belongs to the cysteine synthase/cystathionine beta-synthase family.</text>
</comment>
<evidence type="ECO:0000256" key="3">
    <source>
        <dbReference type="ARBA" id="ARBA00012681"/>
    </source>
</evidence>
<sequence>MTSTVETTLELEHEHTFKNLWHMVGNTPMVAIKYAYNGNAGVVYAKCEHYNLTGSVKDRMALYIMYQAYKHKKIKHGDTIVEATSGNTGIAFAAIGKALGHPVKIIMPDWLSQERVDIIKSMGAEIIPISKEEGGFLGSIRLAEQMAKADKAIFLPRQFENQFNAEAHEKTTGREIWRQLASNGLMPDAFVAGVGTGGTVMGVGRYLKMLNPKVKIHPLEPAESPTLTTGHKVGTHRIQGISDEFIPAIVKLNELDGVIQAGDGDAIIMAQKLSKELGLAVGISSGANIIGAIKLKEHLGTDATVVTLLCDSNKKYLSTALVKDEPIRAGYVSSDVIFTGYDAISRLADQLTF</sequence>
<dbReference type="AlphaFoldDB" id="A0A556MKU4"/>
<dbReference type="EMBL" id="VLPK01000002">
    <property type="protein sequence ID" value="TSJ40534.1"/>
    <property type="molecule type" value="Genomic_DNA"/>
</dbReference>
<dbReference type="Proteomes" id="UP000318733">
    <property type="component" value="Unassembled WGS sequence"/>
</dbReference>
<evidence type="ECO:0000313" key="11">
    <source>
        <dbReference type="Proteomes" id="UP000318733"/>
    </source>
</evidence>
<reference evidence="10 11" key="1">
    <citation type="submission" date="2019-07" db="EMBL/GenBank/DDBJ databases">
        <authorList>
            <person name="Huq M.A."/>
        </authorList>
    </citation>
    <scope>NUCLEOTIDE SEQUENCE [LARGE SCALE GENOMIC DNA]</scope>
    <source>
        <strain evidence="10 11">MAH-19</strain>
    </source>
</reference>
<evidence type="ECO:0000313" key="10">
    <source>
        <dbReference type="EMBL" id="TSJ40534.1"/>
    </source>
</evidence>
<evidence type="ECO:0000256" key="6">
    <source>
        <dbReference type="ARBA" id="ARBA00022898"/>
    </source>
</evidence>
<accession>A0A556MKU4</accession>
<keyword evidence="11" id="KW-1185">Reference proteome</keyword>
<keyword evidence="6" id="KW-0663">Pyridoxal phosphate</keyword>
<keyword evidence="5" id="KW-0808">Transferase</keyword>
<protein>
    <recommendedName>
        <fullName evidence="3">cysteine synthase</fullName>
        <ecNumber evidence="3">2.5.1.47</ecNumber>
    </recommendedName>
</protein>
<comment type="cofactor">
    <cofactor evidence="1">
        <name>pyridoxal 5'-phosphate</name>
        <dbReference type="ChEBI" id="CHEBI:597326"/>
    </cofactor>
</comment>
<evidence type="ECO:0000256" key="1">
    <source>
        <dbReference type="ARBA" id="ARBA00001933"/>
    </source>
</evidence>
<evidence type="ECO:0000259" key="9">
    <source>
        <dbReference type="Pfam" id="PF00291"/>
    </source>
</evidence>
<dbReference type="CDD" id="cd01561">
    <property type="entry name" value="CBS_like"/>
    <property type="match status" value="1"/>
</dbReference>
<dbReference type="InterPro" id="IPR036052">
    <property type="entry name" value="TrpB-like_PALP_sf"/>
</dbReference>
<keyword evidence="7" id="KW-0198">Cysteine biosynthesis</keyword>
<evidence type="ECO:0000256" key="2">
    <source>
        <dbReference type="ARBA" id="ARBA00007103"/>
    </source>
</evidence>
<proteinExistence type="inferred from homology"/>
<dbReference type="SUPFAM" id="SSF53686">
    <property type="entry name" value="Tryptophan synthase beta subunit-like PLP-dependent enzymes"/>
    <property type="match status" value="1"/>
</dbReference>
<dbReference type="Pfam" id="PF00291">
    <property type="entry name" value="PALP"/>
    <property type="match status" value="1"/>
</dbReference>
<organism evidence="10 11">
    <name type="scientific">Mucilaginibacter corticis</name>
    <dbReference type="NCBI Taxonomy" id="2597670"/>
    <lineage>
        <taxon>Bacteria</taxon>
        <taxon>Pseudomonadati</taxon>
        <taxon>Bacteroidota</taxon>
        <taxon>Sphingobacteriia</taxon>
        <taxon>Sphingobacteriales</taxon>
        <taxon>Sphingobacteriaceae</taxon>
        <taxon>Mucilaginibacter</taxon>
    </lineage>
</organism>
<dbReference type="OrthoDB" id="9808024at2"/>
<gene>
    <name evidence="10" type="ORF">FO440_12330</name>
</gene>
<dbReference type="PANTHER" id="PTHR10314">
    <property type="entry name" value="CYSTATHIONINE BETA-SYNTHASE"/>
    <property type="match status" value="1"/>
</dbReference>
<feature type="domain" description="Tryptophan synthase beta chain-like PALP" evidence="9">
    <location>
        <begin position="23"/>
        <end position="311"/>
    </location>
</feature>
<keyword evidence="4" id="KW-0028">Amino-acid biosynthesis</keyword>
<dbReference type="RefSeq" id="WP_144248572.1">
    <property type="nucleotide sequence ID" value="NZ_VLPK01000002.1"/>
</dbReference>
<dbReference type="Gene3D" id="3.40.50.1100">
    <property type="match status" value="2"/>
</dbReference>
<evidence type="ECO:0000256" key="8">
    <source>
        <dbReference type="ARBA" id="ARBA00047931"/>
    </source>
</evidence>
<name>A0A556MKU4_9SPHI</name>
<dbReference type="EC" id="2.5.1.47" evidence="3"/>
<dbReference type="GO" id="GO:0004124">
    <property type="term" value="F:cysteine synthase activity"/>
    <property type="evidence" value="ECO:0007669"/>
    <property type="project" value="UniProtKB-EC"/>
</dbReference>
<dbReference type="InterPro" id="IPR050214">
    <property type="entry name" value="Cys_Synth/Cystath_Beta-Synth"/>
</dbReference>